<dbReference type="STRING" id="448386.A0A2V3IYB3"/>
<dbReference type="InterPro" id="IPR022742">
    <property type="entry name" value="Hydrolase_4"/>
</dbReference>
<sequence length="720" mass="80423">MSETIDPLSSAGMSELANFVIRPPRAHYSRAELGDREFVIEKVPAKRYDSTLINRRGLTLQVSRFIPNHLSEDAPTIVYLHGNGSCRAESLMLLPITIPYGLSLLAFDFSGSGRSEGEYISLGVWERYDVATVIEHLVSVGVHSIVLWGHSMGAATALMYAGLEERSNHVKGLILDSPFLSFEKLAQFLVSEMRVPIGISRKLILSVGIRTVRKIVRERAAFDVMDIDPLTATKNIPPTLPAVFMHGTADAVVPFSHGEQLFKHYPSSDKAWIPLEEFEHDSQRPDFCMDRAHVFLQRLLPEFAVGSPHHLEILKARGNSAMLTRRFADSVYIYTEALNALSESLTDTPFAQAVGEPSQSQDGKAHISRRNSGFKGLVNSVKGWRIRDDHARGRGRPRRASDELHETFQSSLAEESSPNVNNPECTRSDSSAWSGRFARQKSFTAKGVFSNIKRRVRTGRHFKENVDVSEARVSLPNQGEPDETSSCPDVSNPPSRRQNRRLSRTDRSSPRIRLRNTAKRESRLSQQDQNNANEKHMDTSEELRGSMTSISCFGNRFHRSERHRRHLLRRSKPEANPLQREGYGIAGLGISDWDMDVEVKALALALLGNRSLARRKVGDVQGALFDAITSLQLDPTWIRGYLRKAAALKEDGRLEQARKAVLEGLKQESSHAGLIDMLQTIEEETDSNGRVTEDEVKQVEVKLSDADSQSQSQKAVVGSC</sequence>
<dbReference type="AlphaFoldDB" id="A0A2V3IYB3"/>
<feature type="region of interest" description="Disordered" evidence="1">
    <location>
        <begin position="700"/>
        <end position="720"/>
    </location>
</feature>
<dbReference type="Gene3D" id="1.25.40.10">
    <property type="entry name" value="Tetratricopeptide repeat domain"/>
    <property type="match status" value="1"/>
</dbReference>
<keyword evidence="4" id="KW-1185">Reference proteome</keyword>
<reference evidence="3 4" key="1">
    <citation type="journal article" date="2018" name="Mol. Biol. Evol.">
        <title>Analysis of the draft genome of the red seaweed Gracilariopsis chorda provides insights into genome size evolution in Rhodophyta.</title>
        <authorList>
            <person name="Lee J."/>
            <person name="Yang E.C."/>
            <person name="Graf L."/>
            <person name="Yang J.H."/>
            <person name="Qiu H."/>
            <person name="Zel Zion U."/>
            <person name="Chan C.X."/>
            <person name="Stephens T.G."/>
            <person name="Weber A.P.M."/>
            <person name="Boo G.H."/>
            <person name="Boo S.M."/>
            <person name="Kim K.M."/>
            <person name="Shin Y."/>
            <person name="Jung M."/>
            <person name="Lee S.J."/>
            <person name="Yim H.S."/>
            <person name="Lee J.H."/>
            <person name="Bhattacharya D."/>
            <person name="Yoon H.S."/>
        </authorList>
    </citation>
    <scope>NUCLEOTIDE SEQUENCE [LARGE SCALE GENOMIC DNA]</scope>
    <source>
        <strain evidence="3 4">SKKU-2015</strain>
        <tissue evidence="3">Whole body</tissue>
    </source>
</reference>
<dbReference type="OrthoDB" id="3372at2759"/>
<feature type="compositionally biased region" description="Basic and acidic residues" evidence="1">
    <location>
        <begin position="533"/>
        <end position="544"/>
    </location>
</feature>
<accession>A0A2V3IYB3</accession>
<feature type="compositionally biased region" description="Polar residues" evidence="1">
    <location>
        <begin position="407"/>
        <end position="433"/>
    </location>
</feature>
<dbReference type="Gene3D" id="3.40.50.1820">
    <property type="entry name" value="alpha/beta hydrolase"/>
    <property type="match status" value="1"/>
</dbReference>
<proteinExistence type="predicted"/>
<evidence type="ECO:0000256" key="1">
    <source>
        <dbReference type="SAM" id="MobiDB-lite"/>
    </source>
</evidence>
<feature type="domain" description="Serine aminopeptidase S33" evidence="2">
    <location>
        <begin position="101"/>
        <end position="236"/>
    </location>
</feature>
<dbReference type="SUPFAM" id="SSF48452">
    <property type="entry name" value="TPR-like"/>
    <property type="match status" value="1"/>
</dbReference>
<protein>
    <recommendedName>
        <fullName evidence="2">Serine aminopeptidase S33 domain-containing protein</fullName>
    </recommendedName>
</protein>
<feature type="compositionally biased region" description="Polar residues" evidence="1">
    <location>
        <begin position="484"/>
        <end position="496"/>
    </location>
</feature>
<dbReference type="Proteomes" id="UP000247409">
    <property type="component" value="Unassembled WGS sequence"/>
</dbReference>
<dbReference type="PANTHER" id="PTHR43358">
    <property type="entry name" value="ALPHA/BETA-HYDROLASE"/>
    <property type="match status" value="1"/>
</dbReference>
<comment type="caution">
    <text evidence="3">The sequence shown here is derived from an EMBL/GenBank/DDBJ whole genome shotgun (WGS) entry which is preliminary data.</text>
</comment>
<dbReference type="Pfam" id="PF12146">
    <property type="entry name" value="Hydrolase_4"/>
    <property type="match status" value="1"/>
</dbReference>
<dbReference type="InterPro" id="IPR011990">
    <property type="entry name" value="TPR-like_helical_dom_sf"/>
</dbReference>
<feature type="region of interest" description="Disordered" evidence="1">
    <location>
        <begin position="388"/>
        <end position="433"/>
    </location>
</feature>
<organism evidence="3 4">
    <name type="scientific">Gracilariopsis chorda</name>
    <dbReference type="NCBI Taxonomy" id="448386"/>
    <lineage>
        <taxon>Eukaryota</taxon>
        <taxon>Rhodophyta</taxon>
        <taxon>Florideophyceae</taxon>
        <taxon>Rhodymeniophycidae</taxon>
        <taxon>Gracilariales</taxon>
        <taxon>Gracilariaceae</taxon>
        <taxon>Gracilariopsis</taxon>
    </lineage>
</organism>
<evidence type="ECO:0000259" key="2">
    <source>
        <dbReference type="Pfam" id="PF12146"/>
    </source>
</evidence>
<evidence type="ECO:0000313" key="3">
    <source>
        <dbReference type="EMBL" id="PXF47053.1"/>
    </source>
</evidence>
<dbReference type="EMBL" id="NBIV01000029">
    <property type="protein sequence ID" value="PXF47053.1"/>
    <property type="molecule type" value="Genomic_DNA"/>
</dbReference>
<dbReference type="InterPro" id="IPR052920">
    <property type="entry name" value="DNA-binding_regulatory"/>
</dbReference>
<gene>
    <name evidence="3" type="ORF">BWQ96_03130</name>
</gene>
<dbReference type="InterPro" id="IPR029058">
    <property type="entry name" value="AB_hydrolase_fold"/>
</dbReference>
<name>A0A2V3IYB3_9FLOR</name>
<dbReference type="SUPFAM" id="SSF53474">
    <property type="entry name" value="alpha/beta-Hydrolases"/>
    <property type="match status" value="1"/>
</dbReference>
<evidence type="ECO:0000313" key="4">
    <source>
        <dbReference type="Proteomes" id="UP000247409"/>
    </source>
</evidence>
<dbReference type="PANTHER" id="PTHR43358:SF4">
    <property type="entry name" value="ALPHA_BETA HYDROLASE FOLD-1 DOMAIN-CONTAINING PROTEIN"/>
    <property type="match status" value="1"/>
</dbReference>
<feature type="region of interest" description="Disordered" evidence="1">
    <location>
        <begin position="467"/>
        <end position="545"/>
    </location>
</feature>